<dbReference type="EMBL" id="ML976715">
    <property type="protein sequence ID" value="KAF1968878.1"/>
    <property type="molecule type" value="Genomic_DNA"/>
</dbReference>
<dbReference type="OrthoDB" id="3065412at2759"/>
<evidence type="ECO:0000313" key="4">
    <source>
        <dbReference type="Proteomes" id="UP000800036"/>
    </source>
</evidence>
<keyword evidence="4" id="KW-1185">Reference proteome</keyword>
<gene>
    <name evidence="3" type="ORF">BU23DRAFT_601892</name>
</gene>
<feature type="transmembrane region" description="Helical" evidence="2">
    <location>
        <begin position="303"/>
        <end position="324"/>
    </location>
</feature>
<dbReference type="AlphaFoldDB" id="A0A6A5UW00"/>
<proteinExistence type="predicted"/>
<evidence type="ECO:0000256" key="1">
    <source>
        <dbReference type="SAM" id="MobiDB-lite"/>
    </source>
</evidence>
<protein>
    <submittedName>
        <fullName evidence="3">Uncharacterized protein</fullName>
    </submittedName>
</protein>
<evidence type="ECO:0000313" key="3">
    <source>
        <dbReference type="EMBL" id="KAF1968878.1"/>
    </source>
</evidence>
<accession>A0A6A5UW00</accession>
<evidence type="ECO:0000256" key="2">
    <source>
        <dbReference type="SAM" id="Phobius"/>
    </source>
</evidence>
<keyword evidence="2" id="KW-1133">Transmembrane helix</keyword>
<sequence length="385" mass="39751">MASSAIFYRHSPPETTPTPHSPGSNVIEKPPAIIPSPEFQPVTVVPAASIPPPPSHPPVAIGSVAAAATFLQGYCSEPAYTIIDGPTAVWMPVVGCISSKGDCCPTPPPSKNMDGPAGQPTGEAQGGDAQGGDAQGGDAQGGQAQGGQAQGGQAQGGQAQGGGKDIAQFPMSLLPSQGTLTGCPKDYHTIDGTACCPSNYWLWSTTLGGQVPCYSSLAARMTPPPIPDTLVNQLDTITSGDTDAASGAITITGSNSRIPSHRSTSVSALTMSQKPTSAIVNIVYTMQYPLDPPKPALKPGAKIGIGVGASAGAIFMGFIVWFLVRRIFVHRRTKEEVQTVEQTSVSHRFSSGVDMSRVAHEVPAVPGRNYRGKRYTGVSSSAVNY</sequence>
<reference evidence="3" key="1">
    <citation type="journal article" date="2020" name="Stud. Mycol.">
        <title>101 Dothideomycetes genomes: a test case for predicting lifestyles and emergence of pathogens.</title>
        <authorList>
            <person name="Haridas S."/>
            <person name="Albert R."/>
            <person name="Binder M."/>
            <person name="Bloem J."/>
            <person name="Labutti K."/>
            <person name="Salamov A."/>
            <person name="Andreopoulos B."/>
            <person name="Baker S."/>
            <person name="Barry K."/>
            <person name="Bills G."/>
            <person name="Bluhm B."/>
            <person name="Cannon C."/>
            <person name="Castanera R."/>
            <person name="Culley D."/>
            <person name="Daum C."/>
            <person name="Ezra D."/>
            <person name="Gonzalez J."/>
            <person name="Henrissat B."/>
            <person name="Kuo A."/>
            <person name="Liang C."/>
            <person name="Lipzen A."/>
            <person name="Lutzoni F."/>
            <person name="Magnuson J."/>
            <person name="Mondo S."/>
            <person name="Nolan M."/>
            <person name="Ohm R."/>
            <person name="Pangilinan J."/>
            <person name="Park H.-J."/>
            <person name="Ramirez L."/>
            <person name="Alfaro M."/>
            <person name="Sun H."/>
            <person name="Tritt A."/>
            <person name="Yoshinaga Y."/>
            <person name="Zwiers L.-H."/>
            <person name="Turgeon B."/>
            <person name="Goodwin S."/>
            <person name="Spatafora J."/>
            <person name="Crous P."/>
            <person name="Grigoriev I."/>
        </authorList>
    </citation>
    <scope>NUCLEOTIDE SEQUENCE</scope>
    <source>
        <strain evidence="3">CBS 107.79</strain>
    </source>
</reference>
<keyword evidence="2" id="KW-0472">Membrane</keyword>
<feature type="compositionally biased region" description="Gly residues" evidence="1">
    <location>
        <begin position="124"/>
        <end position="164"/>
    </location>
</feature>
<keyword evidence="2" id="KW-0812">Transmembrane</keyword>
<feature type="region of interest" description="Disordered" evidence="1">
    <location>
        <begin position="107"/>
        <end position="170"/>
    </location>
</feature>
<name>A0A6A5UW00_9PLEO</name>
<dbReference type="Proteomes" id="UP000800036">
    <property type="component" value="Unassembled WGS sequence"/>
</dbReference>
<organism evidence="3 4">
    <name type="scientific">Bimuria novae-zelandiae CBS 107.79</name>
    <dbReference type="NCBI Taxonomy" id="1447943"/>
    <lineage>
        <taxon>Eukaryota</taxon>
        <taxon>Fungi</taxon>
        <taxon>Dikarya</taxon>
        <taxon>Ascomycota</taxon>
        <taxon>Pezizomycotina</taxon>
        <taxon>Dothideomycetes</taxon>
        <taxon>Pleosporomycetidae</taxon>
        <taxon>Pleosporales</taxon>
        <taxon>Massarineae</taxon>
        <taxon>Didymosphaeriaceae</taxon>
        <taxon>Bimuria</taxon>
    </lineage>
</organism>
<feature type="region of interest" description="Disordered" evidence="1">
    <location>
        <begin position="1"/>
        <end position="30"/>
    </location>
</feature>